<evidence type="ECO:0000259" key="2">
    <source>
        <dbReference type="Pfam" id="PF17409"/>
    </source>
</evidence>
<dbReference type="AlphaFoldDB" id="A0A2P7Z6C2"/>
<comment type="caution">
    <text evidence="3">The sequence shown here is derived from an EMBL/GenBank/DDBJ whole genome shotgun (WGS) entry which is preliminary data.</text>
</comment>
<dbReference type="InterPro" id="IPR035348">
    <property type="entry name" value="MoaF_C"/>
</dbReference>
<protein>
    <recommendedName>
        <fullName evidence="5">MoaF C-terminal domain-containing protein</fullName>
    </recommendedName>
</protein>
<accession>A0A2P7Z6C2</accession>
<dbReference type="InterPro" id="IPR012674">
    <property type="entry name" value="Calycin"/>
</dbReference>
<gene>
    <name evidence="3" type="ORF">B9Z65_7255</name>
</gene>
<sequence length="217" mass="25034">MAPSNGLLTWSVENGKDAGLSGHAQYQSFEVRPEIYFIDFPKRDYDENVSILFNKRTKQSLVAISKFCKVDGQRRTTTTISQARVKESESVEPYQISDELIGKRILYRYTAKDAYEHIYLNRGTMTWHCLDGTEKGLADTERCQVFKLSEKLYLLFWSETIMPVESVVVVDLQEMRSTGRFFCWDPKPQQAVHVRFGSFATFLGESNVMDVLNSLRK</sequence>
<dbReference type="Pfam" id="PF17409">
    <property type="entry name" value="MoaF_C"/>
    <property type="match status" value="1"/>
</dbReference>
<dbReference type="EMBL" id="NHZQ01000305">
    <property type="protein sequence ID" value="PSK43741.1"/>
    <property type="molecule type" value="Genomic_DNA"/>
</dbReference>
<proteinExistence type="predicted"/>
<evidence type="ECO:0008006" key="5">
    <source>
        <dbReference type="Google" id="ProtNLM"/>
    </source>
</evidence>
<feature type="domain" description="Molybdenum cofactor biosynthesis protein F N-terminal" evidence="1">
    <location>
        <begin position="7"/>
        <end position="67"/>
    </location>
</feature>
<dbReference type="OrthoDB" id="4353530at2759"/>
<name>A0A2P7Z6C2_9PEZI</name>
<dbReference type="Gene3D" id="2.40.128.20">
    <property type="match status" value="1"/>
</dbReference>
<feature type="domain" description="MoaF C-terminal" evidence="2">
    <location>
        <begin position="95"/>
        <end position="205"/>
    </location>
</feature>
<evidence type="ECO:0000259" key="1">
    <source>
        <dbReference type="Pfam" id="PF10703"/>
    </source>
</evidence>
<dbReference type="Pfam" id="PF10703">
    <property type="entry name" value="MoaF"/>
    <property type="match status" value="1"/>
</dbReference>
<dbReference type="InterPro" id="IPR024724">
    <property type="entry name" value="MoaF_N"/>
</dbReference>
<keyword evidence="4" id="KW-1185">Reference proteome</keyword>
<reference evidence="3 4" key="1">
    <citation type="submission" date="2017-05" db="EMBL/GenBank/DDBJ databases">
        <title>Draft genome sequence of Elsinoe australis.</title>
        <authorList>
            <person name="Cheng Q."/>
        </authorList>
    </citation>
    <scope>NUCLEOTIDE SEQUENCE [LARGE SCALE GENOMIC DNA]</scope>
    <source>
        <strain evidence="3 4">NL1</strain>
    </source>
</reference>
<evidence type="ECO:0000313" key="3">
    <source>
        <dbReference type="EMBL" id="PSK43741.1"/>
    </source>
</evidence>
<dbReference type="Proteomes" id="UP000243723">
    <property type="component" value="Unassembled WGS sequence"/>
</dbReference>
<dbReference type="STRING" id="40998.A0A2P7Z6C2"/>
<organism evidence="3 4">
    <name type="scientific">Elsinoe australis</name>
    <dbReference type="NCBI Taxonomy" id="40998"/>
    <lineage>
        <taxon>Eukaryota</taxon>
        <taxon>Fungi</taxon>
        <taxon>Dikarya</taxon>
        <taxon>Ascomycota</taxon>
        <taxon>Pezizomycotina</taxon>
        <taxon>Dothideomycetes</taxon>
        <taxon>Dothideomycetidae</taxon>
        <taxon>Myriangiales</taxon>
        <taxon>Elsinoaceae</taxon>
        <taxon>Elsinoe</taxon>
    </lineage>
</organism>
<evidence type="ECO:0000313" key="4">
    <source>
        <dbReference type="Proteomes" id="UP000243723"/>
    </source>
</evidence>